<feature type="domain" description="HTH lysR-type" evidence="5">
    <location>
        <begin position="1"/>
        <end position="58"/>
    </location>
</feature>
<sequence>MNWDDARVFLAIARTGTLTHAADRLKLGVATVTRRLDRLETALGVKLFSRHQSGYFMTDEGEALLSCAETLEQAGQAFETTEVNQVMGHVRLATAENLANPLIIPALNEFLNTHPDLTLEFVTGSDTINLHRRDADLAIRMVKPTHGNVTLRRIGTLGFGLYGSTEYLNGRAVSTQASSLESDHLIGWMENYSHLPAARWIERALSGRPARLLTSSLASQLAAANAHLGLAVLPHFLARRAGLKCVLSELGIDQTIWLVIHSDLIHSRRVRAVADFIIDLFDKKADELAFANA</sequence>
<keyword evidence="4" id="KW-0804">Transcription</keyword>
<dbReference type="KEGG" id="aaqu:D3M96_02695"/>
<dbReference type="PANTHER" id="PTHR30537:SF3">
    <property type="entry name" value="TRANSCRIPTIONAL REGULATORY PROTEIN"/>
    <property type="match status" value="1"/>
</dbReference>
<dbReference type="SUPFAM" id="SSF46785">
    <property type="entry name" value="Winged helix' DNA-binding domain"/>
    <property type="match status" value="1"/>
</dbReference>
<dbReference type="EMBL" id="CP032153">
    <property type="protein sequence ID" value="AYN22640.1"/>
    <property type="molecule type" value="Genomic_DNA"/>
</dbReference>
<evidence type="ECO:0000313" key="7">
    <source>
        <dbReference type="Proteomes" id="UP000268070"/>
    </source>
</evidence>
<dbReference type="SUPFAM" id="SSF53850">
    <property type="entry name" value="Periplasmic binding protein-like II"/>
    <property type="match status" value="1"/>
</dbReference>
<dbReference type="PROSITE" id="PS50931">
    <property type="entry name" value="HTH_LYSR"/>
    <property type="match status" value="1"/>
</dbReference>
<dbReference type="InterPro" id="IPR000847">
    <property type="entry name" value="LysR_HTH_N"/>
</dbReference>
<dbReference type="Pfam" id="PF03466">
    <property type="entry name" value="LysR_substrate"/>
    <property type="match status" value="1"/>
</dbReference>
<name>A0A3G2HZR1_9BURK</name>
<evidence type="ECO:0000256" key="2">
    <source>
        <dbReference type="ARBA" id="ARBA00023015"/>
    </source>
</evidence>
<proteinExistence type="inferred from homology"/>
<dbReference type="Gene3D" id="3.40.190.290">
    <property type="match status" value="1"/>
</dbReference>
<evidence type="ECO:0000256" key="4">
    <source>
        <dbReference type="ARBA" id="ARBA00023163"/>
    </source>
</evidence>
<dbReference type="Proteomes" id="UP000268070">
    <property type="component" value="Chromosome"/>
</dbReference>
<dbReference type="RefSeq" id="WP_121740025.1">
    <property type="nucleotide sequence ID" value="NZ_CP032153.1"/>
</dbReference>
<evidence type="ECO:0000313" key="6">
    <source>
        <dbReference type="EMBL" id="AYN22640.1"/>
    </source>
</evidence>
<gene>
    <name evidence="6" type="ORF">D3M96_02695</name>
</gene>
<keyword evidence="3" id="KW-0238">DNA-binding</keyword>
<reference evidence="6 7" key="1">
    <citation type="submission" date="2018-09" db="EMBL/GenBank/DDBJ databases">
        <title>Complete genome sequence of the hydrocarbonoclastic bacterium Alcaligenes aquatilis QD168, isolated from a crude-oil polluted marine sediment of Central Chile.</title>
        <authorList>
            <person name="Duran R.E."/>
            <person name="Barra B."/>
            <person name="Salva-Serra F."/>
            <person name="Mendez V."/>
            <person name="Moore E.R.B."/>
            <person name="Seeger M."/>
        </authorList>
    </citation>
    <scope>NUCLEOTIDE SEQUENCE [LARGE SCALE GENOMIC DNA]</scope>
    <source>
        <strain evidence="6 7">QD168</strain>
    </source>
</reference>
<dbReference type="GO" id="GO:0043565">
    <property type="term" value="F:sequence-specific DNA binding"/>
    <property type="evidence" value="ECO:0007669"/>
    <property type="project" value="TreeGrafter"/>
</dbReference>
<dbReference type="Gene3D" id="1.10.10.10">
    <property type="entry name" value="Winged helix-like DNA-binding domain superfamily/Winged helix DNA-binding domain"/>
    <property type="match status" value="1"/>
</dbReference>
<evidence type="ECO:0000259" key="5">
    <source>
        <dbReference type="PROSITE" id="PS50931"/>
    </source>
</evidence>
<evidence type="ECO:0000256" key="3">
    <source>
        <dbReference type="ARBA" id="ARBA00023125"/>
    </source>
</evidence>
<dbReference type="InterPro" id="IPR036390">
    <property type="entry name" value="WH_DNA-bd_sf"/>
</dbReference>
<dbReference type="InterPro" id="IPR036388">
    <property type="entry name" value="WH-like_DNA-bd_sf"/>
</dbReference>
<organism evidence="6 7">
    <name type="scientific">Alcaligenes aquatilis</name>
    <dbReference type="NCBI Taxonomy" id="323284"/>
    <lineage>
        <taxon>Bacteria</taxon>
        <taxon>Pseudomonadati</taxon>
        <taxon>Pseudomonadota</taxon>
        <taxon>Betaproteobacteria</taxon>
        <taxon>Burkholderiales</taxon>
        <taxon>Alcaligenaceae</taxon>
        <taxon>Alcaligenes</taxon>
    </lineage>
</organism>
<dbReference type="InterPro" id="IPR005119">
    <property type="entry name" value="LysR_subst-bd"/>
</dbReference>
<comment type="similarity">
    <text evidence="1">Belongs to the LysR transcriptional regulatory family.</text>
</comment>
<dbReference type="Pfam" id="PF00126">
    <property type="entry name" value="HTH_1"/>
    <property type="match status" value="1"/>
</dbReference>
<dbReference type="PANTHER" id="PTHR30537">
    <property type="entry name" value="HTH-TYPE TRANSCRIPTIONAL REGULATOR"/>
    <property type="match status" value="1"/>
</dbReference>
<evidence type="ECO:0000256" key="1">
    <source>
        <dbReference type="ARBA" id="ARBA00009437"/>
    </source>
</evidence>
<dbReference type="GO" id="GO:0006351">
    <property type="term" value="P:DNA-templated transcription"/>
    <property type="evidence" value="ECO:0007669"/>
    <property type="project" value="TreeGrafter"/>
</dbReference>
<dbReference type="AlphaFoldDB" id="A0A3G2HZR1"/>
<dbReference type="OrthoDB" id="9072091at2"/>
<accession>A0A3G2HZR1</accession>
<protein>
    <submittedName>
        <fullName evidence="6">LysR family transcriptional regulator</fullName>
    </submittedName>
</protein>
<dbReference type="GO" id="GO:0003700">
    <property type="term" value="F:DNA-binding transcription factor activity"/>
    <property type="evidence" value="ECO:0007669"/>
    <property type="project" value="InterPro"/>
</dbReference>
<keyword evidence="2" id="KW-0805">Transcription regulation</keyword>
<dbReference type="InterPro" id="IPR058163">
    <property type="entry name" value="LysR-type_TF_proteobact-type"/>
</dbReference>